<proteinExistence type="predicted"/>
<gene>
    <name evidence="1" type="ORF">AM571_CH01487</name>
</gene>
<dbReference type="RefSeq" id="WP_074060873.1">
    <property type="nucleotide sequence ID" value="NZ_CP017241.1"/>
</dbReference>
<dbReference type="Pfam" id="PF06707">
    <property type="entry name" value="DUF1194"/>
    <property type="match status" value="1"/>
</dbReference>
<dbReference type="InterPro" id="IPR036465">
    <property type="entry name" value="vWFA_dom_sf"/>
</dbReference>
<dbReference type="SUPFAM" id="SSF53300">
    <property type="entry name" value="vWA-like"/>
    <property type="match status" value="1"/>
</dbReference>
<evidence type="ECO:0000313" key="2">
    <source>
        <dbReference type="Proteomes" id="UP000185109"/>
    </source>
</evidence>
<dbReference type="Gene3D" id="3.40.50.410">
    <property type="entry name" value="von Willebrand factor, type A domain"/>
    <property type="match status" value="1"/>
</dbReference>
<dbReference type="Proteomes" id="UP000185109">
    <property type="component" value="Chromosome"/>
</dbReference>
<accession>A0A1L5P2J2</accession>
<dbReference type="EMBL" id="CP017241">
    <property type="protein sequence ID" value="APO74321.1"/>
    <property type="molecule type" value="Genomic_DNA"/>
</dbReference>
<sequence>MHVWRKASTGHRIIAELLGGLLMAATIFDVALAGELVDMQLVIAADVSTSMDAEEKALQQRGFVEAFRRPEIIEAIIAGRNGRIAVAYVEWGGDGQRRLVIPWTTITSEMDSWLFSLKLEANLPATISRGTSISGMLSYADYLIRSSGYEATRSLINISGDGVNNKGRDVMPVRAGVLARGITINALPVVYGGLPGDEEEAISPEKLLAYFRSEVIGGPDAFAEPVAAPEQYSPAIYRKLLREISNMSEIAAIGDKALHR</sequence>
<protein>
    <submittedName>
        <fullName evidence="1">von Willebrand factor A domain-containing protein</fullName>
    </submittedName>
</protein>
<organism evidence="1 2">
    <name type="scientific">Rhizobium etli 8C-3</name>
    <dbReference type="NCBI Taxonomy" id="538025"/>
    <lineage>
        <taxon>Bacteria</taxon>
        <taxon>Pseudomonadati</taxon>
        <taxon>Pseudomonadota</taxon>
        <taxon>Alphaproteobacteria</taxon>
        <taxon>Hyphomicrobiales</taxon>
        <taxon>Rhizobiaceae</taxon>
        <taxon>Rhizobium/Agrobacterium group</taxon>
        <taxon>Rhizobium</taxon>
    </lineage>
</organism>
<dbReference type="AlphaFoldDB" id="A0A1L5P2J2"/>
<evidence type="ECO:0000313" key="1">
    <source>
        <dbReference type="EMBL" id="APO74321.1"/>
    </source>
</evidence>
<dbReference type="InterPro" id="IPR010607">
    <property type="entry name" value="DUF1194"/>
</dbReference>
<name>A0A1L5P2J2_RHIET</name>
<reference evidence="1 2" key="1">
    <citation type="submission" date="2016-09" db="EMBL/GenBank/DDBJ databases">
        <title>The complete genome sequences of Rhizobium gallicum, symbiovars gallicum and phaseoli, symbionts associated to common bean (Phaseolus vulgaris).</title>
        <authorList>
            <person name="Bustos P."/>
            <person name="Santamaria R.I."/>
            <person name="Perez-Carrascal O.M."/>
            <person name="Juarez S."/>
            <person name="Lozano L."/>
            <person name="Martinez-Flores I."/>
            <person name="Martinez-Romero E."/>
            <person name="Cevallos M."/>
            <person name="Romero D."/>
            <person name="Davila G."/>
            <person name="Gonzalez V."/>
        </authorList>
    </citation>
    <scope>NUCLEOTIDE SEQUENCE [LARGE SCALE GENOMIC DNA]</scope>
    <source>
        <strain evidence="1 2">8C-3</strain>
    </source>
</reference>